<gene>
    <name evidence="1" type="ORF">EVAR_75847_1</name>
</gene>
<dbReference type="GO" id="GO:0009263">
    <property type="term" value="P:deoxyribonucleotide biosynthetic process"/>
    <property type="evidence" value="ECO:0007669"/>
    <property type="project" value="InterPro"/>
</dbReference>
<dbReference type="EMBL" id="BGZK01000051">
    <property type="protein sequence ID" value="GBP12436.1"/>
    <property type="molecule type" value="Genomic_DNA"/>
</dbReference>
<sequence length="470" mass="52489">MKQNVINFFDEIEECGEFDLFNPIYDYDLVEALDNYELENNLKCSMQTGRGLKRKFADESSTETNPQASTSANASALLYNETECNVCQKKINKRYITTKQRQDILEEEDGTVIINKETVPGTNIVNLINDVLRPLKSEPIGWEQFATILKEINVPITLIGNPNRRVCPYENYYSHQAGSGVGIVYKGAALQRGHGIGGFLGGVLRSVLPLLSNGIKAVGKELLSAGVELDLFALPSTQTSIESGQWVHYKPISSLSDDGPIEFNVPGTGDDYIDLSHTLLHIKAKVITQDGSTLPSSNVAPVNNWLHSLFSQLDVYLNQKLISPPNNTYAYRAYIETLLNYGPAAKESHLTCSLWYEGSAGKMNKTDSTNTGYYKRAEYIKTSKEVEMVGHLHGDLFGQEKFLINGVQMSVKLVRSRESFNLMSSDKDAKFKVRITDATLLIRRARINPSILLAHQRCCHQQQQNILSHV</sequence>
<dbReference type="OrthoDB" id="5979489at2759"/>
<evidence type="ECO:0000313" key="1">
    <source>
        <dbReference type="EMBL" id="GBP12436.1"/>
    </source>
</evidence>
<name>A0A4C1TDZ7_EUMVA</name>
<evidence type="ECO:0000313" key="2">
    <source>
        <dbReference type="Proteomes" id="UP000299102"/>
    </source>
</evidence>
<dbReference type="GO" id="GO:0005829">
    <property type="term" value="C:cytosol"/>
    <property type="evidence" value="ECO:0007669"/>
    <property type="project" value="TreeGrafter"/>
</dbReference>
<keyword evidence="2" id="KW-1185">Reference proteome</keyword>
<dbReference type="InterPro" id="IPR000358">
    <property type="entry name" value="RNR_small_fam"/>
</dbReference>
<accession>A0A4C1TDZ7</accession>
<proteinExistence type="predicted"/>
<organism evidence="1 2">
    <name type="scientific">Eumeta variegata</name>
    <name type="common">Bagworm moth</name>
    <name type="synonym">Eumeta japonica</name>
    <dbReference type="NCBI Taxonomy" id="151549"/>
    <lineage>
        <taxon>Eukaryota</taxon>
        <taxon>Metazoa</taxon>
        <taxon>Ecdysozoa</taxon>
        <taxon>Arthropoda</taxon>
        <taxon>Hexapoda</taxon>
        <taxon>Insecta</taxon>
        <taxon>Pterygota</taxon>
        <taxon>Neoptera</taxon>
        <taxon>Endopterygota</taxon>
        <taxon>Lepidoptera</taxon>
        <taxon>Glossata</taxon>
        <taxon>Ditrysia</taxon>
        <taxon>Tineoidea</taxon>
        <taxon>Psychidae</taxon>
        <taxon>Oiketicinae</taxon>
        <taxon>Eumeta</taxon>
    </lineage>
</organism>
<dbReference type="STRING" id="151549.A0A4C1TDZ7"/>
<dbReference type="AlphaFoldDB" id="A0A4C1TDZ7"/>
<dbReference type="PANTHER" id="PTHR23409">
    <property type="entry name" value="RIBONUCLEOSIDE-DIPHOSPHATE REDUCTASE SMALL CHAIN"/>
    <property type="match status" value="1"/>
</dbReference>
<protein>
    <submittedName>
        <fullName evidence="1">Uncharacterized protein F54H12.2</fullName>
    </submittedName>
</protein>
<dbReference type="Proteomes" id="UP000299102">
    <property type="component" value="Unassembled WGS sequence"/>
</dbReference>
<reference evidence="1 2" key="1">
    <citation type="journal article" date="2019" name="Commun. Biol.">
        <title>The bagworm genome reveals a unique fibroin gene that provides high tensile strength.</title>
        <authorList>
            <person name="Kono N."/>
            <person name="Nakamura H."/>
            <person name="Ohtoshi R."/>
            <person name="Tomita M."/>
            <person name="Numata K."/>
            <person name="Arakawa K."/>
        </authorList>
    </citation>
    <scope>NUCLEOTIDE SEQUENCE [LARGE SCALE GENOMIC DNA]</scope>
</reference>
<comment type="caution">
    <text evidence="1">The sequence shown here is derived from an EMBL/GenBank/DDBJ whole genome shotgun (WGS) entry which is preliminary data.</text>
</comment>
<dbReference type="GO" id="GO:0004748">
    <property type="term" value="F:ribonucleoside-diphosphate reductase activity, thioredoxin disulfide as acceptor"/>
    <property type="evidence" value="ECO:0007669"/>
    <property type="project" value="TreeGrafter"/>
</dbReference>
<dbReference type="PANTHER" id="PTHR23409:SF21">
    <property type="entry name" value="CAPSID PROTEIN"/>
    <property type="match status" value="1"/>
</dbReference>